<dbReference type="AlphaFoldDB" id="A0A0M6YGU4"/>
<sequence length="354" mass="38233">MSRKLHSPVAVIAGGSAGVGRATLDAILDRGWRVAVLARGQDRLTEISDAFGDRVWTRSVDVSDGAAMDRAADAIVEEFGRPEIWVNSAMLTSFSPFDDVDEAEFRRITDTTYLGTVNGCRAALAVMRRGNIVNVGSGLAYTSVPNQAAYCGAKHAIEGFTQALRIEIARAKRPVTLSMVQLPAINTPQFDWARNRMETHPQPAPPIFQPEVAARAVLQAIDTDAREILVGRSVLKLMAGNMLFPEVVERQLTQMGVEAQKAEGMDPDARDNLQSPADYPSRAHGSFDARAEDDGIIVDGDFARKAALFGGAAALLTVGILLGRTSRASMPRLGSDGDDDTAVPYYVRPTEYRS</sequence>
<evidence type="ECO:0000256" key="3">
    <source>
        <dbReference type="RuleBase" id="RU000363"/>
    </source>
</evidence>
<evidence type="ECO:0000256" key="5">
    <source>
        <dbReference type="SAM" id="Phobius"/>
    </source>
</evidence>
<dbReference type="InterPro" id="IPR020904">
    <property type="entry name" value="Sc_DH/Rdtase_CS"/>
</dbReference>
<dbReference type="Proteomes" id="UP000049222">
    <property type="component" value="Unassembled WGS sequence"/>
</dbReference>
<feature type="region of interest" description="Disordered" evidence="4">
    <location>
        <begin position="262"/>
        <end position="286"/>
    </location>
</feature>
<dbReference type="PANTHER" id="PTHR43391:SF82">
    <property type="entry name" value="OXIDOREDUCTASE SADH-RELATED"/>
    <property type="match status" value="1"/>
</dbReference>
<dbReference type="GO" id="GO:0016491">
    <property type="term" value="F:oxidoreductase activity"/>
    <property type="evidence" value="ECO:0007669"/>
    <property type="project" value="UniProtKB-KW"/>
</dbReference>
<evidence type="ECO:0000313" key="8">
    <source>
        <dbReference type="Proteomes" id="UP000049222"/>
    </source>
</evidence>
<dbReference type="SUPFAM" id="SSF51735">
    <property type="entry name" value="NAD(P)-binding Rossmann-fold domains"/>
    <property type="match status" value="1"/>
</dbReference>
<evidence type="ECO:0000256" key="1">
    <source>
        <dbReference type="ARBA" id="ARBA00006484"/>
    </source>
</evidence>
<dbReference type="PROSITE" id="PS00061">
    <property type="entry name" value="ADH_SHORT"/>
    <property type="match status" value="1"/>
</dbReference>
<keyword evidence="8" id="KW-1185">Reference proteome</keyword>
<dbReference type="OrthoDB" id="9781689at2"/>
<dbReference type="InterPro" id="IPR036291">
    <property type="entry name" value="NAD(P)-bd_dom_sf"/>
</dbReference>
<reference evidence="7 8" key="1">
    <citation type="submission" date="2015-07" db="EMBL/GenBank/DDBJ databases">
        <authorList>
            <person name="Noorani M."/>
        </authorList>
    </citation>
    <scope>NUCLEOTIDE SEQUENCE [LARGE SCALE GENOMIC DNA]</scope>
    <source>
        <strain evidence="7 8">CECT 7802</strain>
    </source>
</reference>
<protein>
    <submittedName>
        <fullName evidence="7">Putative oxidoreductase SadH</fullName>
        <ecNumber evidence="7">1.-.-.-</ecNumber>
    </submittedName>
</protein>
<keyword evidence="2 7" id="KW-0560">Oxidoreductase</keyword>
<dbReference type="RefSeq" id="WP_083481027.1">
    <property type="nucleotide sequence ID" value="NZ_CXSU01000011.1"/>
</dbReference>
<dbReference type="PRINTS" id="PR00080">
    <property type="entry name" value="SDRFAMILY"/>
</dbReference>
<evidence type="ECO:0000256" key="4">
    <source>
        <dbReference type="SAM" id="MobiDB-lite"/>
    </source>
</evidence>
<keyword evidence="5" id="KW-1133">Transmembrane helix</keyword>
<feature type="compositionally biased region" description="Basic and acidic residues" evidence="4">
    <location>
        <begin position="262"/>
        <end position="271"/>
    </location>
</feature>
<dbReference type="InterPro" id="IPR002347">
    <property type="entry name" value="SDR_fam"/>
</dbReference>
<dbReference type="EMBL" id="CXSU01000011">
    <property type="protein sequence ID" value="CTQ48905.1"/>
    <property type="molecule type" value="Genomic_DNA"/>
</dbReference>
<evidence type="ECO:0000256" key="2">
    <source>
        <dbReference type="ARBA" id="ARBA00023002"/>
    </source>
</evidence>
<dbReference type="PRINTS" id="PR00081">
    <property type="entry name" value="GDHRDH"/>
</dbReference>
<accession>A0A0M6YGU4</accession>
<dbReference type="InterPro" id="IPR057326">
    <property type="entry name" value="KR_dom"/>
</dbReference>
<feature type="transmembrane region" description="Helical" evidence="5">
    <location>
        <begin position="306"/>
        <end position="323"/>
    </location>
</feature>
<dbReference type="STRING" id="420998.JDO7802_00913"/>
<dbReference type="Gene3D" id="3.40.50.720">
    <property type="entry name" value="NAD(P)-binding Rossmann-like Domain"/>
    <property type="match status" value="1"/>
</dbReference>
<dbReference type="PANTHER" id="PTHR43391">
    <property type="entry name" value="RETINOL DEHYDROGENASE-RELATED"/>
    <property type="match status" value="1"/>
</dbReference>
<proteinExistence type="inferred from homology"/>
<comment type="similarity">
    <text evidence="1 3">Belongs to the short-chain dehydrogenases/reductases (SDR) family.</text>
</comment>
<name>A0A0M6YGU4_9RHOB</name>
<evidence type="ECO:0000259" key="6">
    <source>
        <dbReference type="SMART" id="SM00822"/>
    </source>
</evidence>
<dbReference type="NCBIfam" id="NF005495">
    <property type="entry name" value="PRK07109.1"/>
    <property type="match status" value="1"/>
</dbReference>
<dbReference type="SMART" id="SM00822">
    <property type="entry name" value="PKS_KR"/>
    <property type="match status" value="1"/>
</dbReference>
<keyword evidence="5" id="KW-0812">Transmembrane</keyword>
<feature type="region of interest" description="Disordered" evidence="4">
    <location>
        <begin position="329"/>
        <end position="354"/>
    </location>
</feature>
<evidence type="ECO:0000313" key="7">
    <source>
        <dbReference type="EMBL" id="CTQ48905.1"/>
    </source>
</evidence>
<dbReference type="EC" id="1.-.-.-" evidence="7"/>
<dbReference type="Pfam" id="PF00106">
    <property type="entry name" value="adh_short"/>
    <property type="match status" value="1"/>
</dbReference>
<keyword evidence="5" id="KW-0472">Membrane</keyword>
<gene>
    <name evidence="7" type="primary">sadH</name>
    <name evidence="7" type="ORF">JDO7802_00913</name>
</gene>
<feature type="domain" description="Ketoreductase" evidence="6">
    <location>
        <begin position="8"/>
        <end position="188"/>
    </location>
</feature>
<organism evidence="7 8">
    <name type="scientific">Jannaschia donghaensis</name>
    <dbReference type="NCBI Taxonomy" id="420998"/>
    <lineage>
        <taxon>Bacteria</taxon>
        <taxon>Pseudomonadati</taxon>
        <taxon>Pseudomonadota</taxon>
        <taxon>Alphaproteobacteria</taxon>
        <taxon>Rhodobacterales</taxon>
        <taxon>Roseobacteraceae</taxon>
        <taxon>Jannaschia</taxon>
    </lineage>
</organism>